<protein>
    <submittedName>
        <fullName evidence="1">Uncharacterized protein</fullName>
    </submittedName>
</protein>
<reference evidence="1" key="2">
    <citation type="journal article" date="2015" name="Data Brief">
        <title>Shoot transcriptome of the giant reed, Arundo donax.</title>
        <authorList>
            <person name="Barrero R.A."/>
            <person name="Guerrero F.D."/>
            <person name="Moolhuijzen P."/>
            <person name="Goolsby J.A."/>
            <person name="Tidwell J."/>
            <person name="Bellgard S.E."/>
            <person name="Bellgard M.I."/>
        </authorList>
    </citation>
    <scope>NUCLEOTIDE SEQUENCE</scope>
    <source>
        <tissue evidence="1">Shoot tissue taken approximately 20 cm above the soil surface</tissue>
    </source>
</reference>
<name>A0A0A8YJ91_ARUDO</name>
<dbReference type="EMBL" id="GBRH01275268">
    <property type="protein sequence ID" value="JAD22627.1"/>
    <property type="molecule type" value="Transcribed_RNA"/>
</dbReference>
<reference evidence="1" key="1">
    <citation type="submission" date="2014-09" db="EMBL/GenBank/DDBJ databases">
        <authorList>
            <person name="Magalhaes I.L.F."/>
            <person name="Oliveira U."/>
            <person name="Santos F.R."/>
            <person name="Vidigal T.H.D.A."/>
            <person name="Brescovit A.D."/>
            <person name="Santos A.J."/>
        </authorList>
    </citation>
    <scope>NUCLEOTIDE SEQUENCE</scope>
    <source>
        <tissue evidence="1">Shoot tissue taken approximately 20 cm above the soil surface</tissue>
    </source>
</reference>
<organism evidence="1">
    <name type="scientific">Arundo donax</name>
    <name type="common">Giant reed</name>
    <name type="synonym">Donax arundinaceus</name>
    <dbReference type="NCBI Taxonomy" id="35708"/>
    <lineage>
        <taxon>Eukaryota</taxon>
        <taxon>Viridiplantae</taxon>
        <taxon>Streptophyta</taxon>
        <taxon>Embryophyta</taxon>
        <taxon>Tracheophyta</taxon>
        <taxon>Spermatophyta</taxon>
        <taxon>Magnoliopsida</taxon>
        <taxon>Liliopsida</taxon>
        <taxon>Poales</taxon>
        <taxon>Poaceae</taxon>
        <taxon>PACMAD clade</taxon>
        <taxon>Arundinoideae</taxon>
        <taxon>Arundineae</taxon>
        <taxon>Arundo</taxon>
    </lineage>
</organism>
<sequence>MCTSTSLTRGMFPQLLLLANSKEFCL</sequence>
<accession>A0A0A8YJ91</accession>
<proteinExistence type="predicted"/>
<evidence type="ECO:0000313" key="1">
    <source>
        <dbReference type="EMBL" id="JAD22627.1"/>
    </source>
</evidence>
<dbReference type="AlphaFoldDB" id="A0A0A8YJ91"/>